<dbReference type="SUPFAM" id="SSF51395">
    <property type="entry name" value="FMN-linked oxidoreductases"/>
    <property type="match status" value="1"/>
</dbReference>
<keyword evidence="5" id="KW-1185">Reference proteome</keyword>
<evidence type="ECO:0000256" key="1">
    <source>
        <dbReference type="ARBA" id="ARBA00022630"/>
    </source>
</evidence>
<evidence type="ECO:0000313" key="5">
    <source>
        <dbReference type="Proteomes" id="UP000198847"/>
    </source>
</evidence>
<dbReference type="Proteomes" id="UP000198847">
    <property type="component" value="Unassembled WGS sequence"/>
</dbReference>
<dbReference type="PANTHER" id="PTHR43656:SF2">
    <property type="entry name" value="BINDING OXIDOREDUCTASE, PUTATIVE (AFU_ORTHOLOGUE AFUA_2G08260)-RELATED"/>
    <property type="match status" value="1"/>
</dbReference>
<protein>
    <submittedName>
        <fullName evidence="4">2,4-dienoyl-CoA reductase</fullName>
    </submittedName>
</protein>
<sequence length="338" mass="37807">MKTLFDQTRIGNIRLKNRLIRSATGETLAKEGHLSAELLEVYEELARGGVGTIITSFAYVVESEQPFPGMLGIYNDSFIEEYKRLTDMVHRYETNIILQMVHCGSYRMKEAGGQEVWGPSAVENLQTHIQPGEMTVENILALQKAFATAAARAKQAGFDGVQIHAAHGFLLNQFLSPYYNRRTDEYGGTIENRSRMILETYSAVREAVGDRYPVLIKLNNSDGMEQGMTIEDSKYVCRRLAEARIDAIEISGAWHQFTARQDSYFKETAAEIAVENNIPVIVVGGNRDYQAMTEILNQTAIKYFSFSRPFIAEPGLVNRWQRGMSAGQSVSAVIAAPI</sequence>
<dbReference type="InterPro" id="IPR051799">
    <property type="entry name" value="NADH_flavin_oxidoreductase"/>
</dbReference>
<keyword evidence="2" id="KW-0560">Oxidoreductase</keyword>
<dbReference type="RefSeq" id="WP_177173580.1">
    <property type="nucleotide sequence ID" value="NZ_FODY01000014.1"/>
</dbReference>
<dbReference type="PANTHER" id="PTHR43656">
    <property type="entry name" value="BINDING OXIDOREDUCTASE, PUTATIVE (AFU_ORTHOLOGUE AFUA_2G08260)-RELATED"/>
    <property type="match status" value="1"/>
</dbReference>
<evidence type="ECO:0000256" key="2">
    <source>
        <dbReference type="ARBA" id="ARBA00023002"/>
    </source>
</evidence>
<dbReference type="GO" id="GO:0016491">
    <property type="term" value="F:oxidoreductase activity"/>
    <property type="evidence" value="ECO:0007669"/>
    <property type="project" value="UniProtKB-KW"/>
</dbReference>
<dbReference type="Gene3D" id="3.20.20.70">
    <property type="entry name" value="Aldolase class I"/>
    <property type="match status" value="1"/>
</dbReference>
<dbReference type="InterPro" id="IPR001155">
    <property type="entry name" value="OxRdtase_FMN_N"/>
</dbReference>
<proteinExistence type="predicted"/>
<evidence type="ECO:0000259" key="3">
    <source>
        <dbReference type="Pfam" id="PF00724"/>
    </source>
</evidence>
<name>A0A1H8W5F2_9FIRM</name>
<feature type="domain" description="NADH:flavin oxidoreductase/NADH oxidase N-terminal" evidence="3">
    <location>
        <begin position="4"/>
        <end position="324"/>
    </location>
</feature>
<dbReference type="STRING" id="112903.SAMN04490178_11444"/>
<dbReference type="EMBL" id="FODY01000014">
    <property type="protein sequence ID" value="SEP22829.1"/>
    <property type="molecule type" value="Genomic_DNA"/>
</dbReference>
<accession>A0A1H8W5F2</accession>
<gene>
    <name evidence="4" type="ORF">SAMN04490178_11444</name>
</gene>
<reference evidence="4 5" key="1">
    <citation type="submission" date="2016-10" db="EMBL/GenBank/DDBJ databases">
        <authorList>
            <person name="de Groot N.N."/>
        </authorList>
    </citation>
    <scope>NUCLEOTIDE SEQUENCE [LARGE SCALE GENOMIC DNA]</scope>
    <source>
        <strain evidence="4 5">DSM 13305</strain>
    </source>
</reference>
<dbReference type="InterPro" id="IPR013785">
    <property type="entry name" value="Aldolase_TIM"/>
</dbReference>
<dbReference type="AlphaFoldDB" id="A0A1H8W5F2"/>
<dbReference type="CDD" id="cd02803">
    <property type="entry name" value="OYE_like_FMN_family"/>
    <property type="match status" value="1"/>
</dbReference>
<dbReference type="Pfam" id="PF00724">
    <property type="entry name" value="Oxidored_FMN"/>
    <property type="match status" value="1"/>
</dbReference>
<dbReference type="GO" id="GO:0010181">
    <property type="term" value="F:FMN binding"/>
    <property type="evidence" value="ECO:0007669"/>
    <property type="project" value="InterPro"/>
</dbReference>
<keyword evidence="1" id="KW-0285">Flavoprotein</keyword>
<evidence type="ECO:0000313" key="4">
    <source>
        <dbReference type="EMBL" id="SEP22829.1"/>
    </source>
</evidence>
<organism evidence="4 5">
    <name type="scientific">Propionispora vibrioides</name>
    <dbReference type="NCBI Taxonomy" id="112903"/>
    <lineage>
        <taxon>Bacteria</taxon>
        <taxon>Bacillati</taxon>
        <taxon>Bacillota</taxon>
        <taxon>Negativicutes</taxon>
        <taxon>Selenomonadales</taxon>
        <taxon>Sporomusaceae</taxon>
        <taxon>Propionispora</taxon>
    </lineage>
</organism>